<accession>A0A1I0S9R6</accession>
<dbReference type="Gene3D" id="3.40.50.1820">
    <property type="entry name" value="alpha/beta hydrolase"/>
    <property type="match status" value="1"/>
</dbReference>
<dbReference type="EMBL" id="FOJG01000002">
    <property type="protein sequence ID" value="SEW52941.1"/>
    <property type="molecule type" value="Genomic_DNA"/>
</dbReference>
<gene>
    <name evidence="2" type="ORF">SAMN04488122_5251</name>
</gene>
<protein>
    <submittedName>
        <fullName evidence="2">Pimeloyl-ACP methyl ester carboxylesterase</fullName>
    </submittedName>
</protein>
<sequence length="261" mass="29171">MSTIQSKTIVFLTGCFVDTSGWDNWKAFFESKGYTTHAPAWPFKDAPAAVLRSRHPDADIASIRLTQLIDHFSDFIKKLPEKPILIGHSYGGLLTQLFVNRGLAAAGAAIHSVPPQGIIPLSFSFYKATWGPLGFFTDVRKTFMMSFEQWQYAFTNGMPLEEQKAAYDANCIPESKHVSRDGLSSAAKVDFKKPHVPLLILAGDKDNIMPQAVNYANYKKYPQNNGSVTTWKVFPGRNHFVIGQPSWQEDAAFIADWIAQH</sequence>
<dbReference type="AlphaFoldDB" id="A0A1I0S9R6"/>
<dbReference type="Proteomes" id="UP000199310">
    <property type="component" value="Unassembled WGS sequence"/>
</dbReference>
<organism evidence="2 3">
    <name type="scientific">Chitinophaga arvensicola</name>
    <dbReference type="NCBI Taxonomy" id="29529"/>
    <lineage>
        <taxon>Bacteria</taxon>
        <taxon>Pseudomonadati</taxon>
        <taxon>Bacteroidota</taxon>
        <taxon>Chitinophagia</taxon>
        <taxon>Chitinophagales</taxon>
        <taxon>Chitinophagaceae</taxon>
        <taxon>Chitinophaga</taxon>
    </lineage>
</organism>
<reference evidence="3" key="1">
    <citation type="submission" date="2016-10" db="EMBL/GenBank/DDBJ databases">
        <authorList>
            <person name="Varghese N."/>
            <person name="Submissions S."/>
        </authorList>
    </citation>
    <scope>NUCLEOTIDE SEQUENCE [LARGE SCALE GENOMIC DNA]</scope>
    <source>
        <strain evidence="3">DSM 3695</strain>
    </source>
</reference>
<keyword evidence="3" id="KW-1185">Reference proteome</keyword>
<evidence type="ECO:0000313" key="3">
    <source>
        <dbReference type="Proteomes" id="UP000199310"/>
    </source>
</evidence>
<dbReference type="InterPro" id="IPR029058">
    <property type="entry name" value="AB_hydrolase_fold"/>
</dbReference>
<name>A0A1I0S9R6_9BACT</name>
<dbReference type="SUPFAM" id="SSF53474">
    <property type="entry name" value="alpha/beta-Hydrolases"/>
    <property type="match status" value="1"/>
</dbReference>
<dbReference type="RefSeq" id="WP_089899978.1">
    <property type="nucleotide sequence ID" value="NZ_FOJG01000002.1"/>
</dbReference>
<proteinExistence type="predicted"/>
<evidence type="ECO:0000313" key="2">
    <source>
        <dbReference type="EMBL" id="SEW52941.1"/>
    </source>
</evidence>
<dbReference type="STRING" id="29529.SAMN04488122_5251"/>
<evidence type="ECO:0000259" key="1">
    <source>
        <dbReference type="Pfam" id="PF12697"/>
    </source>
</evidence>
<feature type="domain" description="AB hydrolase-1" evidence="1">
    <location>
        <begin position="10"/>
        <end position="245"/>
    </location>
</feature>
<dbReference type="InterPro" id="IPR000073">
    <property type="entry name" value="AB_hydrolase_1"/>
</dbReference>
<dbReference type="OrthoDB" id="9814966at2"/>
<dbReference type="Pfam" id="PF12697">
    <property type="entry name" value="Abhydrolase_6"/>
    <property type="match status" value="1"/>
</dbReference>